<name>A0A1G2PEL7_9BACT</name>
<comment type="caution">
    <text evidence="1">The sequence shown here is derived from an EMBL/GenBank/DDBJ whole genome shotgun (WGS) entry which is preliminary data.</text>
</comment>
<sequence length="236" mass="26750">MRRLKNFRTKEGQYGTNLAAAGAYVSGSNTSERSSKVGQVLCNHTQSQRRPVPYVHSDEGHTLIFKTRNPDIQRHFFVEIDSFTKGEAEDFEIAIVDNCRACFENILGKLDTSPEEVKDFFTVTNMGPVGWPGPIGCVHYLKTLYPSLESALEWLAYAYDYDGHREEFKRIRTLMLVEYEKIEMRPATISIQGGYCDLVDGSRHYCSAKCALADNHPGYTQLSTFVEKELARVLSN</sequence>
<protein>
    <submittedName>
        <fullName evidence="1">Uncharacterized protein</fullName>
    </submittedName>
</protein>
<accession>A0A1G2PEL7</accession>
<organism evidence="1 2">
    <name type="scientific">Candidatus Terrybacteria bacterium RIFCSPHIGHO2_01_FULL_43_35</name>
    <dbReference type="NCBI Taxonomy" id="1802361"/>
    <lineage>
        <taxon>Bacteria</taxon>
        <taxon>Candidatus Terryibacteriota</taxon>
    </lineage>
</organism>
<dbReference type="EMBL" id="MHSR01000023">
    <property type="protein sequence ID" value="OHA46031.1"/>
    <property type="molecule type" value="Genomic_DNA"/>
</dbReference>
<evidence type="ECO:0000313" key="2">
    <source>
        <dbReference type="Proteomes" id="UP000178869"/>
    </source>
</evidence>
<dbReference type="AlphaFoldDB" id="A0A1G2PEL7"/>
<evidence type="ECO:0000313" key="1">
    <source>
        <dbReference type="EMBL" id="OHA46031.1"/>
    </source>
</evidence>
<proteinExistence type="predicted"/>
<dbReference type="Proteomes" id="UP000178869">
    <property type="component" value="Unassembled WGS sequence"/>
</dbReference>
<reference evidence="1 2" key="1">
    <citation type="journal article" date="2016" name="Nat. Commun.">
        <title>Thousands of microbial genomes shed light on interconnected biogeochemical processes in an aquifer system.</title>
        <authorList>
            <person name="Anantharaman K."/>
            <person name="Brown C.T."/>
            <person name="Hug L.A."/>
            <person name="Sharon I."/>
            <person name="Castelle C.J."/>
            <person name="Probst A.J."/>
            <person name="Thomas B.C."/>
            <person name="Singh A."/>
            <person name="Wilkins M.J."/>
            <person name="Karaoz U."/>
            <person name="Brodie E.L."/>
            <person name="Williams K.H."/>
            <person name="Hubbard S.S."/>
            <person name="Banfield J.F."/>
        </authorList>
    </citation>
    <scope>NUCLEOTIDE SEQUENCE [LARGE SCALE GENOMIC DNA]</scope>
</reference>
<gene>
    <name evidence="1" type="ORF">A2828_00600</name>
</gene>